<reference evidence="3" key="1">
    <citation type="submission" date="2016-07" db="EMBL/GenBank/DDBJ databases">
        <title>Multiple horizontal gene transfer events from other fungi enriched the ability of initially mycotrophic Trichoderma (Ascomycota) to feed on dead plant biomass.</title>
        <authorList>
            <consortium name="DOE Joint Genome Institute"/>
            <person name="Atanasova L."/>
            <person name="Chenthamara K."/>
            <person name="Zhang J."/>
            <person name="Grujic M."/>
            <person name="Henrissat B."/>
            <person name="Kuo A."/>
            <person name="Aerts A."/>
            <person name="Salamov A."/>
            <person name="Lipzen A."/>
            <person name="Labutti K."/>
            <person name="Barry K."/>
            <person name="Miao Y."/>
            <person name="Rahimi M.J."/>
            <person name="Shen Q."/>
            <person name="Grigoriev I.V."/>
            <person name="Kubicek C.P."/>
            <person name="Druzhinina I.S."/>
        </authorList>
    </citation>
    <scope>NUCLEOTIDE SEQUENCE [LARGE SCALE GENOMIC DNA]</scope>
    <source>
        <strain evidence="3">TUCIM 6016</strain>
    </source>
</reference>
<feature type="region of interest" description="Disordered" evidence="1">
    <location>
        <begin position="192"/>
        <end position="213"/>
    </location>
</feature>
<dbReference type="EMBL" id="KZ680207">
    <property type="protein sequence ID" value="PTB70611.1"/>
    <property type="molecule type" value="Genomic_DNA"/>
</dbReference>
<feature type="compositionally biased region" description="Basic and acidic residues" evidence="1">
    <location>
        <begin position="139"/>
        <end position="162"/>
    </location>
</feature>
<keyword evidence="3" id="KW-1185">Reference proteome</keyword>
<sequence>MLKGCGSTGTAVARAGPRWPRALSPLQPLEALLRREIPAIRSGFGSQALAPDRSMTASSQAAGASQRYQYMYLNQNYHTEYFVPVPATNNSGQSRGQIRHQRTTSRASRFDLRERLSWWLRADIEQRKFKTCANTTVSHDSHSERSFDEQRITAQKHADTPHKSNNFALPATGKRKACLNWVRKAPRIHTDEALSPTLLPQDEGAKGPDETRI</sequence>
<feature type="region of interest" description="Disordered" evidence="1">
    <location>
        <begin position="136"/>
        <end position="169"/>
    </location>
</feature>
<feature type="compositionally biased region" description="Basic and acidic residues" evidence="1">
    <location>
        <begin position="203"/>
        <end position="213"/>
    </location>
</feature>
<dbReference type="Proteomes" id="UP000241546">
    <property type="component" value="Unassembled WGS sequence"/>
</dbReference>
<evidence type="ECO:0000256" key="1">
    <source>
        <dbReference type="SAM" id="MobiDB-lite"/>
    </source>
</evidence>
<accession>A0A2T4BMV1</accession>
<name>A0A2T4BMV1_9HYPO</name>
<dbReference type="GeneID" id="36601264"/>
<organism evidence="2 3">
    <name type="scientific">Trichoderma citrinoviride</name>
    <dbReference type="NCBI Taxonomy" id="58853"/>
    <lineage>
        <taxon>Eukaryota</taxon>
        <taxon>Fungi</taxon>
        <taxon>Dikarya</taxon>
        <taxon>Ascomycota</taxon>
        <taxon>Pezizomycotina</taxon>
        <taxon>Sordariomycetes</taxon>
        <taxon>Hypocreomycetidae</taxon>
        <taxon>Hypocreales</taxon>
        <taxon>Hypocreaceae</taxon>
        <taxon>Trichoderma</taxon>
    </lineage>
</organism>
<dbReference type="RefSeq" id="XP_024753931.1">
    <property type="nucleotide sequence ID" value="XM_024893146.1"/>
</dbReference>
<evidence type="ECO:0000313" key="3">
    <source>
        <dbReference type="Proteomes" id="UP000241546"/>
    </source>
</evidence>
<proteinExistence type="predicted"/>
<protein>
    <submittedName>
        <fullName evidence="2">Uncharacterized protein</fullName>
    </submittedName>
</protein>
<evidence type="ECO:0000313" key="2">
    <source>
        <dbReference type="EMBL" id="PTB70611.1"/>
    </source>
</evidence>
<gene>
    <name evidence="2" type="ORF">BBK36DRAFT_1137269</name>
</gene>
<dbReference type="AlphaFoldDB" id="A0A2T4BMV1"/>